<dbReference type="GO" id="GO:0005975">
    <property type="term" value="P:carbohydrate metabolic process"/>
    <property type="evidence" value="ECO:0007669"/>
    <property type="project" value="InterPro"/>
</dbReference>
<feature type="domain" description="Beta-xylosidase C-terminal Concanavalin A-like" evidence="7">
    <location>
        <begin position="386"/>
        <end position="563"/>
    </location>
</feature>
<dbReference type="PANTHER" id="PTHR42812:SF12">
    <property type="entry name" value="BETA-XYLOSIDASE-RELATED"/>
    <property type="match status" value="1"/>
</dbReference>
<feature type="active site" description="Proton donor" evidence="4">
    <location>
        <position position="239"/>
    </location>
</feature>
<dbReference type="Pfam" id="PF04616">
    <property type="entry name" value="Glyco_hydro_43"/>
    <property type="match status" value="1"/>
</dbReference>
<dbReference type="CDD" id="cd18617">
    <property type="entry name" value="GH43_XynB-like"/>
    <property type="match status" value="1"/>
</dbReference>
<gene>
    <name evidence="8" type="ORF">DWZ95_14515</name>
</gene>
<dbReference type="EMBL" id="QRPE01000018">
    <property type="protein sequence ID" value="RHL91284.1"/>
    <property type="molecule type" value="Genomic_DNA"/>
</dbReference>
<dbReference type="InterPro" id="IPR051795">
    <property type="entry name" value="Glycosyl_Hydrlase_43"/>
</dbReference>
<dbReference type="InterPro" id="IPR006710">
    <property type="entry name" value="Glyco_hydro_43"/>
</dbReference>
<evidence type="ECO:0000256" key="2">
    <source>
        <dbReference type="ARBA" id="ARBA00022801"/>
    </source>
</evidence>
<dbReference type="SUPFAM" id="SSF75005">
    <property type="entry name" value="Arabinanase/levansucrase/invertase"/>
    <property type="match status" value="1"/>
</dbReference>
<dbReference type="InterPro" id="IPR023296">
    <property type="entry name" value="Glyco_hydro_beta-prop_sf"/>
</dbReference>
<accession>A0A415N6V4</accession>
<dbReference type="Pfam" id="PF17851">
    <property type="entry name" value="GH43_C2"/>
    <property type="match status" value="1"/>
</dbReference>
<evidence type="ECO:0000256" key="1">
    <source>
        <dbReference type="ARBA" id="ARBA00009865"/>
    </source>
</evidence>
<dbReference type="Proteomes" id="UP000285013">
    <property type="component" value="Unassembled WGS sequence"/>
</dbReference>
<name>A0A415N6V4_9BACE</name>
<dbReference type="SUPFAM" id="SSF49899">
    <property type="entry name" value="Concanavalin A-like lectins/glucanases"/>
    <property type="match status" value="1"/>
</dbReference>
<keyword evidence="3 6" id="KW-0326">Glycosidase</keyword>
<feature type="active site" description="Proton acceptor" evidence="4">
    <location>
        <position position="69"/>
    </location>
</feature>
<evidence type="ECO:0000313" key="9">
    <source>
        <dbReference type="Proteomes" id="UP000285013"/>
    </source>
</evidence>
<evidence type="ECO:0000259" key="7">
    <source>
        <dbReference type="Pfam" id="PF17851"/>
    </source>
</evidence>
<reference evidence="8 9" key="1">
    <citation type="submission" date="2018-08" db="EMBL/GenBank/DDBJ databases">
        <title>A genome reference for cultivated species of the human gut microbiota.</title>
        <authorList>
            <person name="Zou Y."/>
            <person name="Xue W."/>
            <person name="Luo G."/>
        </authorList>
    </citation>
    <scope>NUCLEOTIDE SEQUENCE [LARGE SCALE GENOMIC DNA]</scope>
    <source>
        <strain evidence="8 9">AF36-16BH</strain>
    </source>
</reference>
<sequence>MNHIKIFVLTAFVFLLPIGVWSKKNGTVKPSDKPIFTNVEYFGEDSVYINNPLGEGEFYNPILQGCYPDPSICRKGGDYYLVCSSFAMMPGAPIFHSKDLVNWRQIGHVLSRPSQLHVSDRGTSGGMMAPAISYNPDNDMFYMITTVHCNFIVKAKNPAGPWSDPIPLKFNGIDPSLFFDDDGKAYIVHNDAPRKGLWKGHRTIKMWEYDVENDCLVPGSDHVIVNGGTKFHKKPYWVEAPHIYKHNGKYYLMCAEGGTGENHSEVVFMSDKVYGPYIEAPSNPILSQRYLDPKRKNKVDWAGHSDIVEGPDGKFYGVFLAIRPNVNDRTVTGRETFLLPVDWSGKWPVFENGLIPIEPILKLPQGVRNLTGKNGFIPQGNFGYKDNLTADTLDYRWFGLRIPIDSVARTTKRGLQFMPNEFNITHDRPLSGAWTRQIHTDFSFSAEMAYLPRNEKDLAGIACIQSSKCNYVFGVTCKGKEYWLVLQRNAKGNGNIVASHPLEYNARINLKVSAHNDEYQFSYSLDGGKTYIDFGKPQSGDILSTDVAGGFVGNMLGLYSTANNNAIPK</sequence>
<comment type="similarity">
    <text evidence="1 6">Belongs to the glycosyl hydrolase 43 family.</text>
</comment>
<dbReference type="InterPro" id="IPR041542">
    <property type="entry name" value="GH43_C2"/>
</dbReference>
<dbReference type="InterPro" id="IPR013320">
    <property type="entry name" value="ConA-like_dom_sf"/>
</dbReference>
<dbReference type="GO" id="GO:0004553">
    <property type="term" value="F:hydrolase activity, hydrolyzing O-glycosyl compounds"/>
    <property type="evidence" value="ECO:0007669"/>
    <property type="project" value="InterPro"/>
</dbReference>
<proteinExistence type="inferred from homology"/>
<evidence type="ECO:0000256" key="5">
    <source>
        <dbReference type="PIRSR" id="PIRSR606710-2"/>
    </source>
</evidence>
<protein>
    <submittedName>
        <fullName evidence="8">Glycoside hydrolase family 43 protein</fullName>
    </submittedName>
</protein>
<evidence type="ECO:0000313" key="8">
    <source>
        <dbReference type="EMBL" id="RHL91284.1"/>
    </source>
</evidence>
<organism evidence="8 9">
    <name type="scientific">Bacteroides intestinalis</name>
    <dbReference type="NCBI Taxonomy" id="329854"/>
    <lineage>
        <taxon>Bacteria</taxon>
        <taxon>Pseudomonadati</taxon>
        <taxon>Bacteroidota</taxon>
        <taxon>Bacteroidia</taxon>
        <taxon>Bacteroidales</taxon>
        <taxon>Bacteroidaceae</taxon>
        <taxon>Bacteroides</taxon>
    </lineage>
</organism>
<dbReference type="PANTHER" id="PTHR42812">
    <property type="entry name" value="BETA-XYLOSIDASE"/>
    <property type="match status" value="1"/>
</dbReference>
<evidence type="ECO:0000256" key="3">
    <source>
        <dbReference type="ARBA" id="ARBA00023295"/>
    </source>
</evidence>
<evidence type="ECO:0000256" key="6">
    <source>
        <dbReference type="RuleBase" id="RU361187"/>
    </source>
</evidence>
<dbReference type="Gene3D" id="2.115.10.20">
    <property type="entry name" value="Glycosyl hydrolase domain, family 43"/>
    <property type="match status" value="1"/>
</dbReference>
<dbReference type="AlphaFoldDB" id="A0A415N6V4"/>
<keyword evidence="2 6" id="KW-0378">Hydrolase</keyword>
<dbReference type="Gene3D" id="2.60.120.200">
    <property type="match status" value="1"/>
</dbReference>
<feature type="site" description="Important for catalytic activity, responsible for pKa modulation of the active site Glu and correct orientation of both the proton donor and substrate" evidence="5">
    <location>
        <position position="174"/>
    </location>
</feature>
<dbReference type="RefSeq" id="WP_118423279.1">
    <property type="nucleotide sequence ID" value="NZ_QRPE01000018.1"/>
</dbReference>
<comment type="caution">
    <text evidence="8">The sequence shown here is derived from an EMBL/GenBank/DDBJ whole genome shotgun (WGS) entry which is preliminary data.</text>
</comment>
<evidence type="ECO:0000256" key="4">
    <source>
        <dbReference type="PIRSR" id="PIRSR606710-1"/>
    </source>
</evidence>